<dbReference type="InterPro" id="IPR002157">
    <property type="entry name" value="Cbl-bd_prot"/>
</dbReference>
<keyword evidence="6 7" id="KW-0170">Cobalt</keyword>
<keyword evidence="3" id="KW-0813">Transport</keyword>
<feature type="domain" description="Transcobalamin-like C-terminal" evidence="10">
    <location>
        <begin position="323"/>
        <end position="399"/>
    </location>
</feature>
<evidence type="ECO:0000313" key="11">
    <source>
        <dbReference type="Ensembl" id="ENSPCEP00000017353.1"/>
    </source>
</evidence>
<feature type="binding site" evidence="7">
    <location>
        <position position="176"/>
    </location>
    <ligand>
        <name>cyanocob(III)alamin</name>
        <dbReference type="ChEBI" id="CHEBI:17439"/>
    </ligand>
</feature>
<dbReference type="GO" id="GO:0006824">
    <property type="term" value="P:cobalt ion transport"/>
    <property type="evidence" value="ECO:0007669"/>
    <property type="project" value="UniProtKB-KW"/>
</dbReference>
<reference evidence="11" key="1">
    <citation type="submission" date="2025-08" db="UniProtKB">
        <authorList>
            <consortium name="Ensembl"/>
        </authorList>
    </citation>
    <scope>IDENTIFICATION</scope>
</reference>
<dbReference type="GO" id="GO:0015889">
    <property type="term" value="P:cobalamin transport"/>
    <property type="evidence" value="ECO:0007669"/>
    <property type="project" value="InterPro"/>
</dbReference>
<dbReference type="InterPro" id="IPR027954">
    <property type="entry name" value="Transcobalamin-like_C"/>
</dbReference>
<name>A0A8C8SBZ5_9SAUR</name>
<sequence>MFPWTLAVLCVLCAVTSASEKCTVPADQRSLVTKLQSTMESYIVPQSPPNPSILIALNLAGAQDSKTEKLLVAQIKERIIKEGTATMTSGEVALYVLALLSSCEDPKHVTAHISLVEVLKLKTEEELIHLSSHGKPYTTFYQLGLDTLALCLEGVDVNDAAVSLAKMALAKDFSMDTGAMATLALTCVHNRLVKAKQSRILAAVQEALNTLHQQILRAVETNTVNIYSLGLALQALSVTSTSYPSGEWSCSQTLTKVFNEISQGTFNNPMAAAQILPSLVGKTYLNVNRLGCFPDKITVEYTIINYLRGQHFMYTIFVTVPKGSVLLAVLQAADQANPQYFSYKTEQTSWGLMIVSINYCAANANDKTYWKFYNGTKPLDQGVESYIPANNEHIMAEFSKY</sequence>
<keyword evidence="12" id="KW-1185">Reference proteome</keyword>
<evidence type="ECO:0000256" key="5">
    <source>
        <dbReference type="ARBA" id="ARBA00022729"/>
    </source>
</evidence>
<feature type="disulfide bond" evidence="8">
    <location>
        <begin position="151"/>
        <end position="187"/>
    </location>
</feature>
<keyword evidence="8" id="KW-1015">Disulfide bond</keyword>
<dbReference type="Gene3D" id="2.170.130.30">
    <property type="match status" value="1"/>
</dbReference>
<comment type="similarity">
    <text evidence="2">Belongs to the eukaryotic cobalamin transport proteins family.</text>
</comment>
<dbReference type="InterPro" id="IPR051588">
    <property type="entry name" value="Cobalamin_Transport"/>
</dbReference>
<evidence type="ECO:0000313" key="12">
    <source>
        <dbReference type="Proteomes" id="UP000694393"/>
    </source>
</evidence>
<feature type="binding site" evidence="7">
    <location>
        <position position="225"/>
    </location>
    <ligand>
        <name>cyanocob(III)alamin</name>
        <dbReference type="ChEBI" id="CHEBI:17439"/>
    </ligand>
</feature>
<keyword evidence="5 9" id="KW-0732">Signal</keyword>
<accession>A0A8C8SBZ5</accession>
<evidence type="ECO:0000256" key="7">
    <source>
        <dbReference type="PIRSR" id="PIRSR602157-1"/>
    </source>
</evidence>
<feature type="chain" id="PRO_5034285778" evidence="9">
    <location>
        <begin position="19"/>
        <end position="401"/>
    </location>
</feature>
<feature type="binding site" evidence="7">
    <location>
        <begin position="138"/>
        <end position="142"/>
    </location>
    <ligand>
        <name>cyanocob(III)alamin</name>
        <dbReference type="ChEBI" id="CHEBI:17439"/>
    </ligand>
</feature>
<reference evidence="11" key="2">
    <citation type="submission" date="2025-09" db="UniProtKB">
        <authorList>
            <consortium name="Ensembl"/>
        </authorList>
    </citation>
    <scope>IDENTIFICATION</scope>
</reference>
<dbReference type="Gene3D" id="1.50.10.20">
    <property type="match status" value="1"/>
</dbReference>
<keyword evidence="3" id="KW-0406">Ion transport</keyword>
<comment type="subcellular location">
    <subcellularLocation>
        <location evidence="1">Secreted</location>
    </subcellularLocation>
</comment>
<dbReference type="PANTHER" id="PTHR10559">
    <property type="entry name" value="TRANSCOBALAMIN-1/GASTRIC INTRINSIC FACTOR"/>
    <property type="match status" value="1"/>
</dbReference>
<feature type="signal peptide" evidence="9">
    <location>
        <begin position="1"/>
        <end position="18"/>
    </location>
</feature>
<feature type="disulfide bond" evidence="8">
    <location>
        <begin position="22"/>
        <end position="250"/>
    </location>
</feature>
<keyword evidence="4" id="KW-0964">Secreted</keyword>
<dbReference type="Pfam" id="PF01122">
    <property type="entry name" value="Cobalamin_bind"/>
    <property type="match status" value="1"/>
</dbReference>
<evidence type="ECO:0000256" key="1">
    <source>
        <dbReference type="ARBA" id="ARBA00004613"/>
    </source>
</evidence>
<feature type="binding site" evidence="7">
    <location>
        <position position="379"/>
    </location>
    <ligand>
        <name>cyanocob(III)alamin</name>
        <dbReference type="ChEBI" id="CHEBI:17439"/>
    </ligand>
</feature>
<protein>
    <submittedName>
        <fullName evidence="11">Cobalamin binding intrinsic factor</fullName>
    </submittedName>
</protein>
<dbReference type="PANTHER" id="PTHR10559:SF15">
    <property type="entry name" value="COBALAMIN BINDING INTRINSIC FACTOR"/>
    <property type="match status" value="1"/>
</dbReference>
<evidence type="ECO:0000256" key="2">
    <source>
        <dbReference type="ARBA" id="ARBA00006449"/>
    </source>
</evidence>
<dbReference type="Proteomes" id="UP000694393">
    <property type="component" value="Unplaced"/>
</dbReference>
<dbReference type="AlphaFoldDB" id="A0A8C8SBZ5"/>
<dbReference type="GO" id="GO:0005615">
    <property type="term" value="C:extracellular space"/>
    <property type="evidence" value="ECO:0007669"/>
    <property type="project" value="TreeGrafter"/>
</dbReference>
<keyword evidence="3" id="KW-0171">Cobalt transport</keyword>
<evidence type="ECO:0000256" key="9">
    <source>
        <dbReference type="SAM" id="SignalP"/>
    </source>
</evidence>
<dbReference type="GO" id="GO:0031419">
    <property type="term" value="F:cobalamin binding"/>
    <property type="evidence" value="ECO:0007669"/>
    <property type="project" value="InterPro"/>
</dbReference>
<evidence type="ECO:0000256" key="3">
    <source>
        <dbReference type="ARBA" id="ARBA00022426"/>
    </source>
</evidence>
<evidence type="ECO:0000256" key="4">
    <source>
        <dbReference type="ARBA" id="ARBA00022525"/>
    </source>
</evidence>
<feature type="binding site" evidence="7">
    <location>
        <position position="274"/>
    </location>
    <ligand>
        <name>cyanocob(III)alamin</name>
        <dbReference type="ChEBI" id="CHEBI:17439"/>
    </ligand>
</feature>
<proteinExistence type="inferred from homology"/>
<organism evidence="11 12">
    <name type="scientific">Pelusios castaneus</name>
    <name type="common">West African mud turtle</name>
    <dbReference type="NCBI Taxonomy" id="367368"/>
    <lineage>
        <taxon>Eukaryota</taxon>
        <taxon>Metazoa</taxon>
        <taxon>Chordata</taxon>
        <taxon>Craniata</taxon>
        <taxon>Vertebrata</taxon>
        <taxon>Euteleostomi</taxon>
        <taxon>Archelosauria</taxon>
        <taxon>Testudinata</taxon>
        <taxon>Testudines</taxon>
        <taxon>Pleurodira</taxon>
        <taxon>Pelomedusidae</taxon>
        <taxon>Pelusios</taxon>
    </lineage>
</organism>
<dbReference type="Pfam" id="PF14478">
    <property type="entry name" value="DUF4430"/>
    <property type="match status" value="1"/>
</dbReference>
<evidence type="ECO:0000256" key="6">
    <source>
        <dbReference type="ARBA" id="ARBA00023285"/>
    </source>
</evidence>
<feature type="binding site" evidence="7">
    <location>
        <position position="401"/>
    </location>
    <ligand>
        <name>cyanocob(III)alamin</name>
        <dbReference type="ChEBI" id="CHEBI:17439"/>
    </ligand>
</feature>
<evidence type="ECO:0000256" key="8">
    <source>
        <dbReference type="PIRSR" id="PIRSR602157-2"/>
    </source>
</evidence>
<evidence type="ECO:0000259" key="10">
    <source>
        <dbReference type="Pfam" id="PF14478"/>
    </source>
</evidence>
<dbReference type="Ensembl" id="ENSPCET00000017960.1">
    <property type="protein sequence ID" value="ENSPCEP00000017353.1"/>
    <property type="gene ID" value="ENSPCEG00000013640.1"/>
</dbReference>